<keyword evidence="4 8" id="KW-1003">Cell membrane</keyword>
<gene>
    <name evidence="10" type="ORF">CJ218_05220</name>
</gene>
<evidence type="ECO:0000313" key="11">
    <source>
        <dbReference type="Proteomes" id="UP000235670"/>
    </source>
</evidence>
<name>A0A2N6SE64_9BACL</name>
<keyword evidence="6 8" id="KW-1133">Transmembrane helix</keyword>
<evidence type="ECO:0000313" key="10">
    <source>
        <dbReference type="EMBL" id="PMC52245.1"/>
    </source>
</evidence>
<evidence type="ECO:0000256" key="7">
    <source>
        <dbReference type="ARBA" id="ARBA00023136"/>
    </source>
</evidence>
<evidence type="ECO:0000256" key="4">
    <source>
        <dbReference type="ARBA" id="ARBA00022475"/>
    </source>
</evidence>
<dbReference type="STRING" id="84135.GCA_001052115_01242"/>
<feature type="transmembrane region" description="Helical" evidence="9">
    <location>
        <begin position="94"/>
        <end position="113"/>
    </location>
</feature>
<keyword evidence="3 8" id="KW-0813">Transport</keyword>
<evidence type="ECO:0000256" key="6">
    <source>
        <dbReference type="ARBA" id="ARBA00022989"/>
    </source>
</evidence>
<feature type="transmembrane region" description="Helical" evidence="9">
    <location>
        <begin position="241"/>
        <end position="270"/>
    </location>
</feature>
<dbReference type="GO" id="GO:0005886">
    <property type="term" value="C:plasma membrane"/>
    <property type="evidence" value="ECO:0007669"/>
    <property type="project" value="UniProtKB-SubCell"/>
</dbReference>
<dbReference type="InterPro" id="IPR045018">
    <property type="entry name" value="Azg-like"/>
</dbReference>
<organism evidence="10 11">
    <name type="scientific">Gemella sanguinis</name>
    <dbReference type="NCBI Taxonomy" id="84135"/>
    <lineage>
        <taxon>Bacteria</taxon>
        <taxon>Bacillati</taxon>
        <taxon>Bacillota</taxon>
        <taxon>Bacilli</taxon>
        <taxon>Bacillales</taxon>
        <taxon>Gemellaceae</taxon>
        <taxon>Gemella</taxon>
    </lineage>
</organism>
<dbReference type="AlphaFoldDB" id="A0A2N6SE64"/>
<comment type="subcellular location">
    <subcellularLocation>
        <location evidence="1 8">Cell membrane</location>
        <topology evidence="1 8">Multi-pass membrane protein</topology>
    </subcellularLocation>
</comment>
<reference evidence="10 11" key="1">
    <citation type="submission" date="2017-09" db="EMBL/GenBank/DDBJ databases">
        <title>Bacterial strain isolated from the female urinary microbiota.</title>
        <authorList>
            <person name="Thomas-White K."/>
            <person name="Kumar N."/>
            <person name="Forster S."/>
            <person name="Putonti C."/>
            <person name="Lawley T."/>
            <person name="Wolfe A.J."/>
        </authorList>
    </citation>
    <scope>NUCLEOTIDE SEQUENCE [LARGE SCALE GENOMIC DNA]</scope>
    <source>
        <strain evidence="10 11">UMB0186</strain>
    </source>
</reference>
<dbReference type="RefSeq" id="WP_065378672.1">
    <property type="nucleotide sequence ID" value="NZ_CAUTAO010000009.1"/>
</dbReference>
<accession>A0A2N6SE64</accession>
<feature type="transmembrane region" description="Helical" evidence="9">
    <location>
        <begin position="20"/>
        <end position="39"/>
    </location>
</feature>
<evidence type="ECO:0000256" key="3">
    <source>
        <dbReference type="ARBA" id="ARBA00022448"/>
    </source>
</evidence>
<dbReference type="PANTHER" id="PTHR43337:SF1">
    <property type="entry name" value="XANTHINE_URACIL PERMEASE C887.17-RELATED"/>
    <property type="match status" value="1"/>
</dbReference>
<dbReference type="InterPro" id="IPR026033">
    <property type="entry name" value="Azg-like_bact_archaea"/>
</dbReference>
<dbReference type="EMBL" id="PNGT01000005">
    <property type="protein sequence ID" value="PMC52245.1"/>
    <property type="molecule type" value="Genomic_DNA"/>
</dbReference>
<dbReference type="PIRSF" id="PIRSF005353">
    <property type="entry name" value="PbuG"/>
    <property type="match status" value="1"/>
</dbReference>
<feature type="transmembrane region" description="Helical" evidence="9">
    <location>
        <begin position="134"/>
        <end position="155"/>
    </location>
</feature>
<sequence length="433" mass="46594">MLERLFKLSENNTDARTEIVSGLITFFSMSYILVVNPAVLSATGIPLDRVFTATILAILVGTLIMAFGANYPIVIAPGMGMNSYFATLAATTGYSYKTLLATCFLGAIIFVVLSATRFRESLIDSIPSNLKYGISAAIGLFIAFLGLKNSAIIVANEHTILSLGDLKNPVTYMTIFGIFVILVLLALEVKGAIFIGMAVTALVCYFTGLLKIEKIFGIPHMDLSLLYNPATESMNVIQLGLYGIVFTFLMVTLFDTTGTMLAVATQAGLVKNGKLLRAKEALLADSLATLTASLFGSTPTSAYIESSSGVANGGRTGLTALSTTFFVVISIFFFPLASSLASVPSITSPALIIIGSFMMESIAKIDWSDITEAFPAFVTIIGIPLTGSINDGIAFGFIFYVILKLSKRQWKDIHPLMYIFAILFVIQLLWLHI</sequence>
<dbReference type="GO" id="GO:0005345">
    <property type="term" value="F:purine nucleobase transmembrane transporter activity"/>
    <property type="evidence" value="ECO:0007669"/>
    <property type="project" value="TreeGrafter"/>
</dbReference>
<feature type="transmembrane region" description="Helical" evidence="9">
    <location>
        <begin position="194"/>
        <end position="212"/>
    </location>
</feature>
<dbReference type="Proteomes" id="UP000235670">
    <property type="component" value="Unassembled WGS sequence"/>
</dbReference>
<protein>
    <submittedName>
        <fullName evidence="10">NCS2 family permease</fullName>
    </submittedName>
</protein>
<dbReference type="InterPro" id="IPR006043">
    <property type="entry name" value="NCS2"/>
</dbReference>
<evidence type="ECO:0000256" key="1">
    <source>
        <dbReference type="ARBA" id="ARBA00004651"/>
    </source>
</evidence>
<feature type="transmembrane region" description="Helical" evidence="9">
    <location>
        <begin position="377"/>
        <end position="403"/>
    </location>
</feature>
<proteinExistence type="inferred from homology"/>
<evidence type="ECO:0000256" key="5">
    <source>
        <dbReference type="ARBA" id="ARBA00022692"/>
    </source>
</evidence>
<feature type="transmembrane region" description="Helical" evidence="9">
    <location>
        <begin position="170"/>
        <end position="187"/>
    </location>
</feature>
<evidence type="ECO:0000256" key="2">
    <source>
        <dbReference type="ARBA" id="ARBA00005697"/>
    </source>
</evidence>
<evidence type="ECO:0000256" key="9">
    <source>
        <dbReference type="SAM" id="Phobius"/>
    </source>
</evidence>
<comment type="caution">
    <text evidence="10">The sequence shown here is derived from an EMBL/GenBank/DDBJ whole genome shotgun (WGS) entry which is preliminary data.</text>
</comment>
<feature type="transmembrane region" description="Helical" evidence="9">
    <location>
        <begin position="415"/>
        <end position="432"/>
    </location>
</feature>
<keyword evidence="7 8" id="KW-0472">Membrane</keyword>
<evidence type="ECO:0000256" key="8">
    <source>
        <dbReference type="PIRNR" id="PIRNR005353"/>
    </source>
</evidence>
<dbReference type="Pfam" id="PF00860">
    <property type="entry name" value="Xan_ur_permease"/>
    <property type="match status" value="1"/>
</dbReference>
<dbReference type="OrthoDB" id="9808458at2"/>
<keyword evidence="5 8" id="KW-0812">Transmembrane</keyword>
<comment type="similarity">
    <text evidence="2 8">Belongs to the nucleobase:cation symporter-2 (NCS2) (TC 2.A.40) family. Azg-like subfamily.</text>
</comment>
<dbReference type="PANTHER" id="PTHR43337">
    <property type="entry name" value="XANTHINE/URACIL PERMEASE C887.17-RELATED"/>
    <property type="match status" value="1"/>
</dbReference>
<feature type="transmembrane region" description="Helical" evidence="9">
    <location>
        <begin position="51"/>
        <end position="74"/>
    </location>
</feature>